<feature type="compositionally biased region" description="Low complexity" evidence="1">
    <location>
        <begin position="52"/>
        <end position="61"/>
    </location>
</feature>
<evidence type="ECO:0000313" key="3">
    <source>
        <dbReference type="Proteomes" id="UP000324897"/>
    </source>
</evidence>
<sequence length="178" mass="19493">GTGKDPVPLIYRITNLLPAAATSGKQPAILRGPFRRRQIWRVAGRPPKRPSPSRASPSAVARPPPPRRRLPRRASAASPIAVARPRRRRTSIAASPSRVRGPVRLLGSPPFDASPSAKDRLLLPAPPSIDRGCFLAVACAPPAPRLHKAKKEEKRLQMEAEKEEKLEDERIMAINLDT</sequence>
<protein>
    <submittedName>
        <fullName evidence="2">Uncharacterized protein</fullName>
    </submittedName>
</protein>
<name>A0A5J9SXQ1_9POAL</name>
<dbReference type="Gramene" id="TVU03765">
    <property type="protein sequence ID" value="TVU03765"/>
    <property type="gene ID" value="EJB05_50703"/>
</dbReference>
<organism evidence="2 3">
    <name type="scientific">Eragrostis curvula</name>
    <name type="common">weeping love grass</name>
    <dbReference type="NCBI Taxonomy" id="38414"/>
    <lineage>
        <taxon>Eukaryota</taxon>
        <taxon>Viridiplantae</taxon>
        <taxon>Streptophyta</taxon>
        <taxon>Embryophyta</taxon>
        <taxon>Tracheophyta</taxon>
        <taxon>Spermatophyta</taxon>
        <taxon>Magnoliopsida</taxon>
        <taxon>Liliopsida</taxon>
        <taxon>Poales</taxon>
        <taxon>Poaceae</taxon>
        <taxon>PACMAD clade</taxon>
        <taxon>Chloridoideae</taxon>
        <taxon>Eragrostideae</taxon>
        <taxon>Eragrostidinae</taxon>
        <taxon>Eragrostis</taxon>
    </lineage>
</organism>
<gene>
    <name evidence="2" type="ORF">EJB05_50703</name>
</gene>
<evidence type="ECO:0000313" key="2">
    <source>
        <dbReference type="EMBL" id="TVU03765.1"/>
    </source>
</evidence>
<keyword evidence="3" id="KW-1185">Reference proteome</keyword>
<feature type="region of interest" description="Disordered" evidence="1">
    <location>
        <begin position="21"/>
        <end position="111"/>
    </location>
</feature>
<comment type="caution">
    <text evidence="2">The sequence shown here is derived from an EMBL/GenBank/DDBJ whole genome shotgun (WGS) entry which is preliminary data.</text>
</comment>
<accession>A0A5J9SXQ1</accession>
<dbReference type="EMBL" id="RWGY01000146">
    <property type="protein sequence ID" value="TVU03765.1"/>
    <property type="molecule type" value="Genomic_DNA"/>
</dbReference>
<feature type="compositionally biased region" description="Low complexity" evidence="1">
    <location>
        <begin position="73"/>
        <end position="83"/>
    </location>
</feature>
<reference evidence="2 3" key="1">
    <citation type="journal article" date="2019" name="Sci. Rep.">
        <title>A high-quality genome of Eragrostis curvula grass provides insights into Poaceae evolution and supports new strategies to enhance forage quality.</title>
        <authorList>
            <person name="Carballo J."/>
            <person name="Santos B.A.C.M."/>
            <person name="Zappacosta D."/>
            <person name="Garbus I."/>
            <person name="Selva J.P."/>
            <person name="Gallo C.A."/>
            <person name="Diaz A."/>
            <person name="Albertini E."/>
            <person name="Caccamo M."/>
            <person name="Echenique V."/>
        </authorList>
    </citation>
    <scope>NUCLEOTIDE SEQUENCE [LARGE SCALE GENOMIC DNA]</scope>
    <source>
        <strain evidence="3">cv. Victoria</strain>
        <tissue evidence="2">Leaf</tissue>
    </source>
</reference>
<dbReference type="AlphaFoldDB" id="A0A5J9SXQ1"/>
<evidence type="ECO:0000256" key="1">
    <source>
        <dbReference type="SAM" id="MobiDB-lite"/>
    </source>
</evidence>
<proteinExistence type="predicted"/>
<dbReference type="Proteomes" id="UP000324897">
    <property type="component" value="Unassembled WGS sequence"/>
</dbReference>
<feature type="non-terminal residue" evidence="2">
    <location>
        <position position="1"/>
    </location>
</feature>
<feature type="non-terminal residue" evidence="2">
    <location>
        <position position="178"/>
    </location>
</feature>